<evidence type="ECO:0000313" key="10">
    <source>
        <dbReference type="Proteomes" id="UP000035301"/>
    </source>
</evidence>
<organism evidence="9 10">
    <name type="scientific">Methanoculleus sediminis</name>
    <dbReference type="NCBI Taxonomy" id="1550566"/>
    <lineage>
        <taxon>Archaea</taxon>
        <taxon>Methanobacteriati</taxon>
        <taxon>Methanobacteriota</taxon>
        <taxon>Stenosarchaea group</taxon>
        <taxon>Methanomicrobia</taxon>
        <taxon>Methanomicrobiales</taxon>
        <taxon>Methanomicrobiaceae</taxon>
        <taxon>Methanoculleus</taxon>
    </lineage>
</organism>
<name>A0A0H1R3V4_9EURY</name>
<comment type="caution">
    <text evidence="9">The sequence shown here is derived from an EMBL/GenBank/DDBJ whole genome shotgun (WGS) entry which is preliminary data.</text>
</comment>
<dbReference type="GO" id="GO:0006270">
    <property type="term" value="P:DNA replication initiation"/>
    <property type="evidence" value="ECO:0007669"/>
    <property type="project" value="TreeGrafter"/>
</dbReference>
<sequence length="334" mass="37710">MGIVLDRKELIKYPFLKESQQLARRHVESLEEFLGSSPGDAALERAKERVVAALTFKKEFQDENTQNLKPELEIASYAIARLLVSCVGDRSLVDRLARYEAERASFFLAAEEPEIRRFVAWSVGIDTGAAAMPVTRYVELVPHLRDRRWRLVNRDVRQGGVNLEPGEIDELIRERIRAIIADQLPLRVPAGICERLAPVTGEIAALQQQQVLEQFGEVREEAFPPCISALIQAITAGTNLTHMGRFAITSFLHTIGMNVAQIADVFARAPDFDPDMTMYQVEHISGRGGTEYTPPSCATMRTFGLCANRDRDCERVNHPLSYYRLKKNIKKKRS</sequence>
<dbReference type="HAMAP" id="MF_00701">
    <property type="entry name" value="DNA_primase_lrg_arc"/>
    <property type="match status" value="1"/>
</dbReference>
<dbReference type="GO" id="GO:0046872">
    <property type="term" value="F:metal ion binding"/>
    <property type="evidence" value="ECO:0007669"/>
    <property type="project" value="UniProtKB-KW"/>
</dbReference>
<feature type="binding site" evidence="7">
    <location>
        <position position="297"/>
    </location>
    <ligand>
        <name>[4Fe-4S] cluster</name>
        <dbReference type="ChEBI" id="CHEBI:49883"/>
    </ligand>
</feature>
<keyword evidence="5 7" id="KW-0408">Iron</keyword>
<dbReference type="SUPFAM" id="SSF140914">
    <property type="entry name" value="PriB N-terminal domain-like"/>
    <property type="match status" value="1"/>
</dbReference>
<comment type="similarity">
    <text evidence="7">Belongs to the eukaryotic-type primase large subunit family.</text>
</comment>
<feature type="binding site" evidence="7">
    <location>
        <position position="313"/>
    </location>
    <ligand>
        <name>[4Fe-4S] cluster</name>
        <dbReference type="ChEBI" id="CHEBI:49883"/>
    </ligand>
</feature>
<dbReference type="Pfam" id="PF04104">
    <property type="entry name" value="DNA_primase_lrg"/>
    <property type="match status" value="1"/>
</dbReference>
<evidence type="ECO:0000256" key="4">
    <source>
        <dbReference type="ARBA" id="ARBA00022723"/>
    </source>
</evidence>
<dbReference type="GO" id="GO:0051539">
    <property type="term" value="F:4 iron, 4 sulfur cluster binding"/>
    <property type="evidence" value="ECO:0007669"/>
    <property type="project" value="UniProtKB-UniRule"/>
</dbReference>
<keyword evidence="10" id="KW-1185">Reference proteome</keyword>
<feature type="domain" description="DNA primase large subunit C-terminal" evidence="8">
    <location>
        <begin position="217"/>
        <end position="327"/>
    </location>
</feature>
<evidence type="ECO:0000256" key="1">
    <source>
        <dbReference type="ARBA" id="ARBA00022485"/>
    </source>
</evidence>
<dbReference type="GO" id="GO:1990077">
    <property type="term" value="C:primosome complex"/>
    <property type="evidence" value="ECO:0007669"/>
    <property type="project" value="UniProtKB-KW"/>
</dbReference>
<evidence type="ECO:0000256" key="7">
    <source>
        <dbReference type="HAMAP-Rule" id="MF_00701"/>
    </source>
</evidence>
<keyword evidence="2 7" id="KW-0639">Primosome</keyword>
<dbReference type="OrthoDB" id="46081at2157"/>
<evidence type="ECO:0000256" key="2">
    <source>
        <dbReference type="ARBA" id="ARBA00022515"/>
    </source>
</evidence>
<protein>
    <recommendedName>
        <fullName evidence="7">DNA primase large subunit PriL</fullName>
    </recommendedName>
</protein>
<feature type="binding site" evidence="7">
    <location>
        <position position="306"/>
    </location>
    <ligand>
        <name>[4Fe-4S] cluster</name>
        <dbReference type="ChEBI" id="CHEBI:49883"/>
    </ligand>
</feature>
<keyword evidence="3 7" id="KW-0235">DNA replication</keyword>
<dbReference type="PANTHER" id="PTHR10537">
    <property type="entry name" value="DNA PRIMASE LARGE SUBUNIT"/>
    <property type="match status" value="1"/>
</dbReference>
<comment type="subunit">
    <text evidence="7">Heterodimer of a small subunit (PriS) and a large subunit (PriL).</text>
</comment>
<dbReference type="STRING" id="1550566.SZ63_11090"/>
<keyword evidence="6 7" id="KW-0411">Iron-sulfur</keyword>
<evidence type="ECO:0000259" key="8">
    <source>
        <dbReference type="Pfam" id="PF04104"/>
    </source>
</evidence>
<dbReference type="NCBIfam" id="NF002591">
    <property type="entry name" value="PRK02249.1-5"/>
    <property type="match status" value="1"/>
</dbReference>
<dbReference type="PATRIC" id="fig|1550566.3.peg.2420"/>
<dbReference type="InterPro" id="IPR058560">
    <property type="entry name" value="DNA_primase_C"/>
</dbReference>
<evidence type="ECO:0000256" key="5">
    <source>
        <dbReference type="ARBA" id="ARBA00023004"/>
    </source>
</evidence>
<evidence type="ECO:0000256" key="3">
    <source>
        <dbReference type="ARBA" id="ARBA00022705"/>
    </source>
</evidence>
<dbReference type="InterPro" id="IPR023642">
    <property type="entry name" value="DNA_primase_lsu_PriL"/>
</dbReference>
<dbReference type="GO" id="GO:0006269">
    <property type="term" value="P:DNA replication, synthesis of primer"/>
    <property type="evidence" value="ECO:0007669"/>
    <property type="project" value="UniProtKB-UniRule"/>
</dbReference>
<evidence type="ECO:0000313" key="9">
    <source>
        <dbReference type="EMBL" id="KLK87417.1"/>
    </source>
</evidence>
<dbReference type="CDD" id="cd06560">
    <property type="entry name" value="PriL"/>
    <property type="match status" value="1"/>
</dbReference>
<dbReference type="PANTHER" id="PTHR10537:SF3">
    <property type="entry name" value="DNA PRIMASE LARGE SUBUNIT"/>
    <property type="match status" value="1"/>
</dbReference>
<feature type="binding site" evidence="7">
    <location>
        <position position="226"/>
    </location>
    <ligand>
        <name>[4Fe-4S] cluster</name>
        <dbReference type="ChEBI" id="CHEBI:49883"/>
    </ligand>
</feature>
<keyword evidence="4 7" id="KW-0479">Metal-binding</keyword>
<proteinExistence type="inferred from homology"/>
<dbReference type="EMBL" id="JXOJ01000007">
    <property type="protein sequence ID" value="KLK87417.1"/>
    <property type="molecule type" value="Genomic_DNA"/>
</dbReference>
<dbReference type="InterPro" id="IPR007238">
    <property type="entry name" value="DNA_primase_lsu_euk/arc"/>
</dbReference>
<evidence type="ECO:0000256" key="6">
    <source>
        <dbReference type="ARBA" id="ARBA00023014"/>
    </source>
</evidence>
<dbReference type="GO" id="GO:0003899">
    <property type="term" value="F:DNA-directed RNA polymerase activity"/>
    <property type="evidence" value="ECO:0007669"/>
    <property type="project" value="InterPro"/>
</dbReference>
<accession>A0A0H1R3V4</accession>
<dbReference type="Proteomes" id="UP000035301">
    <property type="component" value="Unassembled WGS sequence"/>
</dbReference>
<reference evidence="9 10" key="1">
    <citation type="journal article" date="2015" name="Int. J. Syst. Evol. Microbiol.">
        <title>Methanoculleus sediminis sp. nov., a methanogen from sediments near a submarine mud volcano.</title>
        <authorList>
            <person name="Chen S.C."/>
            <person name="Chen M.F."/>
            <person name="Lai M.C."/>
            <person name="Weng C.Y."/>
            <person name="Wu S.Y."/>
            <person name="Lin S."/>
            <person name="Yang T.F."/>
            <person name="Chen P.C."/>
        </authorList>
    </citation>
    <scope>NUCLEOTIDE SEQUENCE [LARGE SCALE GENOMIC DNA]</scope>
    <source>
        <strain evidence="9 10">S3Fa</strain>
    </source>
</reference>
<keyword evidence="1 7" id="KW-0004">4Fe-4S</keyword>
<comment type="cofactor">
    <cofactor evidence="7">
        <name>[4Fe-4S] cluster</name>
        <dbReference type="ChEBI" id="CHEBI:49883"/>
    </cofactor>
    <text evidence="7">Binds 1 [4Fe-4S] cluster.</text>
</comment>
<comment type="function">
    <text evidence="7">Regulatory subunit of DNA primase, an RNA polymerase that catalyzes the synthesis of short RNA molecules used as primers for DNA polymerase during DNA replication. Stabilizes and modulates the activity of the small subunit, increasing the rate of DNA synthesis, and conferring RNA synthesis capability. The DNA polymerase activity may enable DNA primase to also catalyze primer extension after primer synthesis. May also play a role in DNA repair.</text>
</comment>
<gene>
    <name evidence="7" type="primary">priL</name>
    <name evidence="9" type="ORF">SZ63_11090</name>
</gene>
<dbReference type="AlphaFoldDB" id="A0A0H1R3V4"/>
<dbReference type="RefSeq" id="WP_048185380.1">
    <property type="nucleotide sequence ID" value="NZ_JXOJ01000007.1"/>
</dbReference>